<dbReference type="OrthoDB" id="1495588at2"/>
<accession>A0A4V6PSL1</accession>
<keyword evidence="1" id="KW-0812">Transmembrane</keyword>
<keyword evidence="1" id="KW-1133">Transmembrane helix</keyword>
<feature type="transmembrane region" description="Helical" evidence="1">
    <location>
        <begin position="55"/>
        <end position="73"/>
    </location>
</feature>
<feature type="transmembrane region" description="Helical" evidence="1">
    <location>
        <begin position="193"/>
        <end position="211"/>
    </location>
</feature>
<comment type="caution">
    <text evidence="2">The sequence shown here is derived from an EMBL/GenBank/DDBJ whole genome shotgun (WGS) entry which is preliminary data.</text>
</comment>
<gene>
    <name evidence="2" type="ORF">BC659_1311</name>
</gene>
<dbReference type="Proteomes" id="UP000295741">
    <property type="component" value="Unassembled WGS sequence"/>
</dbReference>
<dbReference type="EMBL" id="SNWP01000010">
    <property type="protein sequence ID" value="TDO29228.1"/>
    <property type="molecule type" value="Genomic_DNA"/>
</dbReference>
<dbReference type="AlphaFoldDB" id="A0A4V6PSL1"/>
<dbReference type="RefSeq" id="WP_133473830.1">
    <property type="nucleotide sequence ID" value="NZ_SNWP01000010.1"/>
</dbReference>
<evidence type="ECO:0000256" key="1">
    <source>
        <dbReference type="SAM" id="Phobius"/>
    </source>
</evidence>
<reference evidence="2 3" key="1">
    <citation type="submission" date="2019-03" db="EMBL/GenBank/DDBJ databases">
        <title>Genomic Encyclopedia of Archaeal and Bacterial Type Strains, Phase II (KMG-II): from individual species to whole genera.</title>
        <authorList>
            <person name="Goeker M."/>
        </authorList>
    </citation>
    <scope>NUCLEOTIDE SEQUENCE [LARGE SCALE GENOMIC DNA]</scope>
    <source>
        <strain evidence="2 3">DSM 28323</strain>
    </source>
</reference>
<keyword evidence="3" id="KW-1185">Reference proteome</keyword>
<feature type="transmembrane region" description="Helical" evidence="1">
    <location>
        <begin position="166"/>
        <end position="187"/>
    </location>
</feature>
<sequence length="237" mass="27437">MKTSDIIDAIKVFFLDFLGYLLPGLYAIFLLTYIINPSIQFNFESIPFIKGNEQFVIFLFAYLSGYVIYSIDFSDYITKKVKLLGIKTPLQIEAEISGQLEFQECKSVINRLWKDQSGSPILTTAQLTNLNVRNLRNIVMSYIPESDTKVYTFMFRSDLCKHLSSFSLLLGLFGLLSCLYTSFLNWFSFFNTGLYNVFIYCILIIGSLLLMKTRSRFLSIAYKIPFSIFLSKFYKIN</sequence>
<feature type="transmembrane region" description="Helical" evidence="1">
    <location>
        <begin position="12"/>
        <end position="35"/>
    </location>
</feature>
<evidence type="ECO:0000313" key="3">
    <source>
        <dbReference type="Proteomes" id="UP000295741"/>
    </source>
</evidence>
<protein>
    <submittedName>
        <fullName evidence="2">Uncharacterized protein</fullName>
    </submittedName>
</protein>
<name>A0A4V6PSL1_9BACT</name>
<evidence type="ECO:0000313" key="2">
    <source>
        <dbReference type="EMBL" id="TDO29228.1"/>
    </source>
</evidence>
<organism evidence="2 3">
    <name type="scientific">Sediminibacterium goheungense</name>
    <dbReference type="NCBI Taxonomy" id="1086393"/>
    <lineage>
        <taxon>Bacteria</taxon>
        <taxon>Pseudomonadati</taxon>
        <taxon>Bacteroidota</taxon>
        <taxon>Chitinophagia</taxon>
        <taxon>Chitinophagales</taxon>
        <taxon>Chitinophagaceae</taxon>
        <taxon>Sediminibacterium</taxon>
    </lineage>
</organism>
<proteinExistence type="predicted"/>
<keyword evidence="1" id="KW-0472">Membrane</keyword>